<dbReference type="Proteomes" id="UP000694568">
    <property type="component" value="Unplaced"/>
</dbReference>
<evidence type="ECO:0008006" key="10">
    <source>
        <dbReference type="Google" id="ProtNLM"/>
    </source>
</evidence>
<dbReference type="Pfam" id="PF04923">
    <property type="entry name" value="Ninjurin"/>
    <property type="match status" value="1"/>
</dbReference>
<feature type="transmembrane region" description="Helical" evidence="7">
    <location>
        <begin position="30"/>
        <end position="58"/>
    </location>
</feature>
<organism evidence="8 9">
    <name type="scientific">Sander lucioperca</name>
    <name type="common">Pike-perch</name>
    <name type="synonym">Perca lucioperca</name>
    <dbReference type="NCBI Taxonomy" id="283035"/>
    <lineage>
        <taxon>Eukaryota</taxon>
        <taxon>Metazoa</taxon>
        <taxon>Chordata</taxon>
        <taxon>Craniata</taxon>
        <taxon>Vertebrata</taxon>
        <taxon>Euteleostomi</taxon>
        <taxon>Actinopterygii</taxon>
        <taxon>Neopterygii</taxon>
        <taxon>Teleostei</taxon>
        <taxon>Neoteleostei</taxon>
        <taxon>Acanthomorphata</taxon>
        <taxon>Eupercaria</taxon>
        <taxon>Perciformes</taxon>
        <taxon>Percoidei</taxon>
        <taxon>Percidae</taxon>
        <taxon>Luciopercinae</taxon>
        <taxon>Sander</taxon>
    </lineage>
</organism>
<proteinExistence type="inferred from homology"/>
<evidence type="ECO:0000256" key="4">
    <source>
        <dbReference type="ARBA" id="ARBA00022889"/>
    </source>
</evidence>
<comment type="similarity">
    <text evidence="2">Belongs to the ninjurin family.</text>
</comment>
<dbReference type="GO" id="GO:0007155">
    <property type="term" value="P:cell adhesion"/>
    <property type="evidence" value="ECO:0007669"/>
    <property type="project" value="UniProtKB-KW"/>
</dbReference>
<dbReference type="GO" id="GO:0042246">
    <property type="term" value="P:tissue regeneration"/>
    <property type="evidence" value="ECO:0007669"/>
    <property type="project" value="InterPro"/>
</dbReference>
<dbReference type="PANTHER" id="PTHR12316:SF17">
    <property type="entry name" value="NINJURIN C, ISOFORM D"/>
    <property type="match status" value="1"/>
</dbReference>
<sequence>IMDVALLMANASQLKAALEQGPRFSLYTPIITLISISLFLQVTVGVLLIFIVLLSVLVGVGEGRLLCFFAVYVRVNVSICVSAHVLCMSWSK</sequence>
<evidence type="ECO:0000256" key="3">
    <source>
        <dbReference type="ARBA" id="ARBA00022692"/>
    </source>
</evidence>
<evidence type="ECO:0000256" key="6">
    <source>
        <dbReference type="ARBA" id="ARBA00023136"/>
    </source>
</evidence>
<protein>
    <recommendedName>
        <fullName evidence="10">Ninjurin 1</fullName>
    </recommendedName>
</protein>
<dbReference type="GO" id="GO:0016020">
    <property type="term" value="C:membrane"/>
    <property type="evidence" value="ECO:0007669"/>
    <property type="project" value="UniProtKB-SubCell"/>
</dbReference>
<evidence type="ECO:0000313" key="8">
    <source>
        <dbReference type="Ensembl" id="ENSSLUP00000053627.1"/>
    </source>
</evidence>
<reference evidence="8" key="2">
    <citation type="submission" date="2025-09" db="UniProtKB">
        <authorList>
            <consortium name="Ensembl"/>
        </authorList>
    </citation>
    <scope>IDENTIFICATION</scope>
</reference>
<keyword evidence="4" id="KW-0130">Cell adhesion</keyword>
<dbReference type="InterPro" id="IPR007007">
    <property type="entry name" value="Ninjurin"/>
</dbReference>
<dbReference type="PANTHER" id="PTHR12316">
    <property type="entry name" value="NINJURIN-RELATED"/>
    <property type="match status" value="1"/>
</dbReference>
<keyword evidence="9" id="KW-1185">Reference proteome</keyword>
<keyword evidence="5 7" id="KW-1133">Transmembrane helix</keyword>
<keyword evidence="6 7" id="KW-0472">Membrane</keyword>
<evidence type="ECO:0000256" key="7">
    <source>
        <dbReference type="SAM" id="Phobius"/>
    </source>
</evidence>
<evidence type="ECO:0000256" key="2">
    <source>
        <dbReference type="ARBA" id="ARBA00008141"/>
    </source>
</evidence>
<keyword evidence="3 7" id="KW-0812">Transmembrane</keyword>
<evidence type="ECO:0000256" key="5">
    <source>
        <dbReference type="ARBA" id="ARBA00022989"/>
    </source>
</evidence>
<dbReference type="AlphaFoldDB" id="A0A8D0ADR8"/>
<accession>A0A8D0ADR8</accession>
<feature type="transmembrane region" description="Helical" evidence="7">
    <location>
        <begin position="65"/>
        <end position="86"/>
    </location>
</feature>
<dbReference type="Ensembl" id="ENSSLUT00000055202.1">
    <property type="protein sequence ID" value="ENSSLUP00000053627.1"/>
    <property type="gene ID" value="ENSSLUG00000023233.1"/>
</dbReference>
<evidence type="ECO:0000313" key="9">
    <source>
        <dbReference type="Proteomes" id="UP000694568"/>
    </source>
</evidence>
<evidence type="ECO:0000256" key="1">
    <source>
        <dbReference type="ARBA" id="ARBA00004141"/>
    </source>
</evidence>
<reference evidence="8" key="1">
    <citation type="submission" date="2025-08" db="UniProtKB">
        <authorList>
            <consortium name="Ensembl"/>
        </authorList>
    </citation>
    <scope>IDENTIFICATION</scope>
</reference>
<comment type="subcellular location">
    <subcellularLocation>
        <location evidence="1">Membrane</location>
        <topology evidence="1">Multi-pass membrane protein</topology>
    </subcellularLocation>
</comment>
<name>A0A8D0ADR8_SANLU</name>